<name>A0ABU7RWW9_9ACTN</name>
<dbReference type="SUPFAM" id="SSF55154">
    <property type="entry name" value="CYTH-like phosphatases"/>
    <property type="match status" value="1"/>
</dbReference>
<keyword evidence="4" id="KW-1185">Reference proteome</keyword>
<evidence type="ECO:0000259" key="2">
    <source>
        <dbReference type="Pfam" id="PF09359"/>
    </source>
</evidence>
<dbReference type="InterPro" id="IPR033469">
    <property type="entry name" value="CYTH-like_dom_sf"/>
</dbReference>
<dbReference type="Pfam" id="PF09359">
    <property type="entry name" value="VTC"/>
    <property type="match status" value="1"/>
</dbReference>
<dbReference type="Proteomes" id="UP001332243">
    <property type="component" value="Unassembled WGS sequence"/>
</dbReference>
<dbReference type="RefSeq" id="WP_331216115.1">
    <property type="nucleotide sequence ID" value="NZ_JAZGQK010000017.1"/>
</dbReference>
<accession>A0ABU7RWW9</accession>
<evidence type="ECO:0000313" key="4">
    <source>
        <dbReference type="Proteomes" id="UP001332243"/>
    </source>
</evidence>
<dbReference type="EMBL" id="JAZGQK010000017">
    <property type="protein sequence ID" value="MEE6261013.1"/>
    <property type="molecule type" value="Genomic_DNA"/>
</dbReference>
<reference evidence="3 4" key="1">
    <citation type="submission" date="2024-01" db="EMBL/GenBank/DDBJ databases">
        <title>Genome insights into Plantactinospora sonchi sp. nov.</title>
        <authorList>
            <person name="Wang L."/>
        </authorList>
    </citation>
    <scope>NUCLEOTIDE SEQUENCE [LARGE SCALE GENOMIC DNA]</scope>
    <source>
        <strain evidence="3 4">NEAU-QY2</strain>
    </source>
</reference>
<protein>
    <submittedName>
        <fullName evidence="3">Polyphosphate polymerase domain-containing protein</fullName>
    </submittedName>
</protein>
<feature type="region of interest" description="Disordered" evidence="1">
    <location>
        <begin position="265"/>
        <end position="300"/>
    </location>
</feature>
<dbReference type="CDD" id="cd07750">
    <property type="entry name" value="PolyPPase_VTC_like"/>
    <property type="match status" value="1"/>
</dbReference>
<organism evidence="3 4">
    <name type="scientific">Plantactinospora sonchi</name>
    <dbReference type="NCBI Taxonomy" id="1544735"/>
    <lineage>
        <taxon>Bacteria</taxon>
        <taxon>Bacillati</taxon>
        <taxon>Actinomycetota</taxon>
        <taxon>Actinomycetes</taxon>
        <taxon>Micromonosporales</taxon>
        <taxon>Micromonosporaceae</taxon>
        <taxon>Plantactinospora</taxon>
    </lineage>
</organism>
<dbReference type="Gene3D" id="3.20.100.30">
    <property type="entry name" value="VTC, catalytic tunnel domain"/>
    <property type="match status" value="1"/>
</dbReference>
<sequence length="300" mass="33488">MTASVTCAPLTGLESIGLEELVERAALQTRVDRKYLLPVDVMWDVLDLVDPTTRVLEIDGARSFAYQSTYFDTPDLTSYLLTAQRRRRRFKIRTRTYLDSSLCWLEVKTRGARGNTVKDRLPYQTDHENVLTPGLEFVESVLARESIPLDGPAVFVPTLVTRYRRSTLFLPATTSRVTVDTELIWQDTASTALHLPDLAVVETKTGSTASAVDRLLWARGHRPIRISKYATGLAALRPDLPAAPWRRTLRRHFVPPTSLHRHHCLAPPPPDGRHAASVPPSTACHTSVAGPARPLEPETE</sequence>
<dbReference type="InterPro" id="IPR018966">
    <property type="entry name" value="VTC_domain"/>
</dbReference>
<gene>
    <name evidence="3" type="ORF">V1633_21245</name>
</gene>
<evidence type="ECO:0000313" key="3">
    <source>
        <dbReference type="EMBL" id="MEE6261013.1"/>
    </source>
</evidence>
<proteinExistence type="predicted"/>
<feature type="domain" description="VTC" evidence="2">
    <location>
        <begin position="30"/>
        <end position="236"/>
    </location>
</feature>
<dbReference type="InterPro" id="IPR042267">
    <property type="entry name" value="VTC_sf"/>
</dbReference>
<comment type="caution">
    <text evidence="3">The sequence shown here is derived from an EMBL/GenBank/DDBJ whole genome shotgun (WGS) entry which is preliminary data.</text>
</comment>
<evidence type="ECO:0000256" key="1">
    <source>
        <dbReference type="SAM" id="MobiDB-lite"/>
    </source>
</evidence>